<gene>
    <name evidence="4" type="ORF">AAWM_04188</name>
</gene>
<dbReference type="PANTHER" id="PTHR43283">
    <property type="entry name" value="BETA-LACTAMASE-RELATED"/>
    <property type="match status" value="1"/>
</dbReference>
<dbReference type="Gene3D" id="3.40.50.720">
    <property type="entry name" value="NAD(P)-binding Rossmann-like Domain"/>
    <property type="match status" value="1"/>
</dbReference>
<dbReference type="GO" id="GO:0016746">
    <property type="term" value="F:acyltransferase activity"/>
    <property type="evidence" value="ECO:0007669"/>
    <property type="project" value="UniProtKB-KW"/>
</dbReference>
<dbReference type="PANTHER" id="PTHR43283:SF17">
    <property type="entry name" value="(LOVD), PUTATIVE (AFU_ORTHOLOGUE AFUA_5G00920)-RELATED"/>
    <property type="match status" value="1"/>
</dbReference>
<keyword evidence="4" id="KW-0808">Transferase</keyword>
<comment type="similarity">
    <text evidence="1">Belongs to the class-A beta-lactamase family.</text>
</comment>
<reference evidence="4 5" key="1">
    <citation type="submission" date="2016-09" db="EMBL/GenBank/DDBJ databases">
        <title>Aspergillus awamori IFM 58123T.</title>
        <authorList>
            <person name="Kusuya Y."/>
            <person name="Shimizu M."/>
            <person name="Takahashi H."/>
            <person name="Yaguchi T."/>
        </authorList>
    </citation>
    <scope>NUCLEOTIDE SEQUENCE [LARGE SCALE GENOMIC DNA]</scope>
    <source>
        <strain evidence="4 5">IFM 58123</strain>
    </source>
</reference>
<dbReference type="SUPFAM" id="SSF56601">
    <property type="entry name" value="beta-lactamase/transpeptidase-like"/>
    <property type="match status" value="1"/>
</dbReference>
<keyword evidence="5" id="KW-1185">Reference proteome</keyword>
<dbReference type="STRING" id="105351.A0A401KPS9"/>
<dbReference type="Proteomes" id="UP000286921">
    <property type="component" value="Unassembled WGS sequence"/>
</dbReference>
<feature type="domain" description="Beta-lactamase-related" evidence="3">
    <location>
        <begin position="29"/>
        <end position="365"/>
    </location>
</feature>
<keyword evidence="2" id="KW-0378">Hydrolase</keyword>
<sequence length="682" mass="76486">MTSFEERVNLLRQSSENGRKPLPRVTLGAINRDGSLHYAKAFGEESIESTDTDAVHWVASCTKLVTTIAVMQCVERGLLDLDADVANVLPEWASPQILTGFDNNDNPIFRAATKPITLRRMLTHSSGMGYFFMDPLMTRYHQLRGSPTVVQTLRQYQFLLFEPGERWMYSPGIDWAGVAVERVTSMKLGDYLQRHVFDVVSVKDATFHLEQREDLRARKVKAWTRTDQGLEEEKNPIFLDPIAEDVGGGGLYTTVSEMLKICQGILTAQLLRPETIEEMFQPHLESVRGLEQPEDYSSASRNAIWNAIPCDTPVDFGIGGLLNRSRLTQGREAYSLSWSGKPNCYWWVDIKKGVAGIYLSQLLPTGDQSAIELLTDIIGWILATILSLHVKRLDTNALSLVLVVQTIRSLFVIISNGQDSNHIALDKVPKDHSWAFVGPEYHSLHHIYPDRYMGSMVKLFDWVAGTAYSLKNKTVVMTGGSGAFGQAMEKQLLAEGVKSIHKLQFGKDWNNEDFSRVGPPLEGADIIILAHGTKGSDAMDSNCTSSVRLIELFMQHKSAQSQRTKVLPEIWYVGSEAELHPAWGGTEMVRYTASKRAFLPYARALYKSDKVIYRHIVPAAFDSRMGKAIVSADWAARCTMSWIRRGAYYVPVTYTGLAYLNFFKFLLGASADLKWMDKMGKA</sequence>
<dbReference type="InterPro" id="IPR012338">
    <property type="entry name" value="Beta-lactam/transpept-like"/>
</dbReference>
<dbReference type="SUPFAM" id="SSF51735">
    <property type="entry name" value="NAD(P)-binding Rossmann-fold domains"/>
    <property type="match status" value="1"/>
</dbReference>
<name>A0A401KPS9_ASPAW</name>
<dbReference type="GO" id="GO:0016787">
    <property type="term" value="F:hydrolase activity"/>
    <property type="evidence" value="ECO:0007669"/>
    <property type="project" value="UniProtKB-KW"/>
</dbReference>
<dbReference type="Pfam" id="PF00144">
    <property type="entry name" value="Beta-lactamase"/>
    <property type="match status" value="1"/>
</dbReference>
<dbReference type="Gene3D" id="3.40.710.10">
    <property type="entry name" value="DD-peptidase/beta-lactamase superfamily"/>
    <property type="match status" value="1"/>
</dbReference>
<protein>
    <submittedName>
        <fullName evidence="4">Acyltransferase LovD</fullName>
    </submittedName>
</protein>
<proteinExistence type="inferred from homology"/>
<organism evidence="4 5">
    <name type="scientific">Aspergillus awamori</name>
    <name type="common">Black koji mold</name>
    <dbReference type="NCBI Taxonomy" id="105351"/>
    <lineage>
        <taxon>Eukaryota</taxon>
        <taxon>Fungi</taxon>
        <taxon>Dikarya</taxon>
        <taxon>Ascomycota</taxon>
        <taxon>Pezizomycotina</taxon>
        <taxon>Eurotiomycetes</taxon>
        <taxon>Eurotiomycetidae</taxon>
        <taxon>Eurotiales</taxon>
        <taxon>Aspergillaceae</taxon>
        <taxon>Aspergillus</taxon>
    </lineage>
</organism>
<evidence type="ECO:0000313" key="5">
    <source>
        <dbReference type="Proteomes" id="UP000286921"/>
    </source>
</evidence>
<dbReference type="InterPro" id="IPR036291">
    <property type="entry name" value="NAD(P)-bd_dom_sf"/>
</dbReference>
<dbReference type="EMBL" id="BDHI01000007">
    <property type="protein sequence ID" value="GCB21303.1"/>
    <property type="molecule type" value="Genomic_DNA"/>
</dbReference>
<evidence type="ECO:0000259" key="3">
    <source>
        <dbReference type="Pfam" id="PF00144"/>
    </source>
</evidence>
<dbReference type="InterPro" id="IPR001466">
    <property type="entry name" value="Beta-lactam-related"/>
</dbReference>
<evidence type="ECO:0000313" key="4">
    <source>
        <dbReference type="EMBL" id="GCB21303.1"/>
    </source>
</evidence>
<dbReference type="InterPro" id="IPR050789">
    <property type="entry name" value="Diverse_Enzym_Activities"/>
</dbReference>
<accession>A0A401KPS9</accession>
<evidence type="ECO:0000256" key="2">
    <source>
        <dbReference type="ARBA" id="ARBA00022801"/>
    </source>
</evidence>
<evidence type="ECO:0000256" key="1">
    <source>
        <dbReference type="ARBA" id="ARBA00009009"/>
    </source>
</evidence>
<keyword evidence="4" id="KW-0012">Acyltransferase</keyword>
<comment type="caution">
    <text evidence="4">The sequence shown here is derived from an EMBL/GenBank/DDBJ whole genome shotgun (WGS) entry which is preliminary data.</text>
</comment>
<dbReference type="AlphaFoldDB" id="A0A401KPS9"/>